<keyword evidence="7" id="KW-0812">Transmembrane</keyword>
<comment type="subcellular location">
    <subcellularLocation>
        <location evidence="1">Nucleus</location>
    </subcellularLocation>
</comment>
<keyword evidence="5" id="KW-0804">Transcription</keyword>
<keyword evidence="7" id="KW-1133">Transmembrane helix</keyword>
<keyword evidence="3" id="KW-0805">Transcription regulation</keyword>
<comment type="similarity">
    <text evidence="2">Belongs to the TBP family.</text>
</comment>
<feature type="transmembrane region" description="Helical" evidence="7">
    <location>
        <begin position="127"/>
        <end position="144"/>
    </location>
</feature>
<evidence type="ECO:0000256" key="7">
    <source>
        <dbReference type="SAM" id="Phobius"/>
    </source>
</evidence>
<sequence>MPFKYPVQWRSNFVNAVAPARPATTPATVPDPRYLIPTVQNVISVVTFDCQLDLETIASKAPNCKYDPDRFPAVVMRTRDPSTAATIFESGKVVVTGARSERDSRVAARKYMGIIQEVGFRAKFKNIGIHDIVLLYNVGFPVYLEGIASTHHMFSSYEPELFPGLVYNLLLLKVRLIIFATGRIMITGARTRGAAYEAFNLFYPVLLEFRRARGRG</sequence>
<dbReference type="PANTHER" id="PTHR10126">
    <property type="entry name" value="TATA-BOX BINDING PROTEIN"/>
    <property type="match status" value="1"/>
</dbReference>
<dbReference type="EMBL" id="MU005986">
    <property type="protein sequence ID" value="KAF2859965.1"/>
    <property type="molecule type" value="Genomic_DNA"/>
</dbReference>
<evidence type="ECO:0000256" key="4">
    <source>
        <dbReference type="ARBA" id="ARBA00023125"/>
    </source>
</evidence>
<evidence type="ECO:0000313" key="8">
    <source>
        <dbReference type="EMBL" id="KAF2859965.1"/>
    </source>
</evidence>
<evidence type="ECO:0000256" key="2">
    <source>
        <dbReference type="ARBA" id="ARBA00005560"/>
    </source>
</evidence>
<evidence type="ECO:0000256" key="3">
    <source>
        <dbReference type="ARBA" id="ARBA00023015"/>
    </source>
</evidence>
<evidence type="ECO:0000256" key="6">
    <source>
        <dbReference type="ARBA" id="ARBA00023242"/>
    </source>
</evidence>
<keyword evidence="4" id="KW-0238">DNA-binding</keyword>
<dbReference type="InterPro" id="IPR000814">
    <property type="entry name" value="TBP"/>
</dbReference>
<dbReference type="PRINTS" id="PR00686">
    <property type="entry name" value="TIFACTORIID"/>
</dbReference>
<dbReference type="GO" id="GO:0006352">
    <property type="term" value="P:DNA-templated transcription initiation"/>
    <property type="evidence" value="ECO:0007669"/>
    <property type="project" value="InterPro"/>
</dbReference>
<organism evidence="8 9">
    <name type="scientific">Piedraia hortae CBS 480.64</name>
    <dbReference type="NCBI Taxonomy" id="1314780"/>
    <lineage>
        <taxon>Eukaryota</taxon>
        <taxon>Fungi</taxon>
        <taxon>Dikarya</taxon>
        <taxon>Ascomycota</taxon>
        <taxon>Pezizomycotina</taxon>
        <taxon>Dothideomycetes</taxon>
        <taxon>Dothideomycetidae</taxon>
        <taxon>Capnodiales</taxon>
        <taxon>Piedraiaceae</taxon>
        <taxon>Piedraia</taxon>
    </lineage>
</organism>
<dbReference type="GO" id="GO:0003677">
    <property type="term" value="F:DNA binding"/>
    <property type="evidence" value="ECO:0007669"/>
    <property type="project" value="UniProtKB-KW"/>
</dbReference>
<dbReference type="AlphaFoldDB" id="A0A6A7BZ43"/>
<protein>
    <submittedName>
        <fullName evidence="8">TBP-domain-containing protein</fullName>
    </submittedName>
</protein>
<evidence type="ECO:0000256" key="5">
    <source>
        <dbReference type="ARBA" id="ARBA00023163"/>
    </source>
</evidence>
<evidence type="ECO:0000256" key="1">
    <source>
        <dbReference type="ARBA" id="ARBA00004123"/>
    </source>
</evidence>
<dbReference type="Gene3D" id="3.30.310.10">
    <property type="entry name" value="TATA-Binding Protein"/>
    <property type="match status" value="2"/>
</dbReference>
<dbReference type="CDD" id="cd00652">
    <property type="entry name" value="TBP_TLF"/>
    <property type="match status" value="1"/>
</dbReference>
<name>A0A6A7BZ43_9PEZI</name>
<keyword evidence="6" id="KW-0539">Nucleus</keyword>
<dbReference type="SUPFAM" id="SSF55945">
    <property type="entry name" value="TATA-box binding protein-like"/>
    <property type="match status" value="2"/>
</dbReference>
<dbReference type="InterPro" id="IPR012295">
    <property type="entry name" value="TBP_dom_sf"/>
</dbReference>
<dbReference type="OrthoDB" id="2127950at2759"/>
<accession>A0A6A7BZ43</accession>
<dbReference type="FunFam" id="3.30.310.10:FF:000005">
    <property type="entry name" value="TATA box-binding protein-like 1"/>
    <property type="match status" value="1"/>
</dbReference>
<evidence type="ECO:0000313" key="9">
    <source>
        <dbReference type="Proteomes" id="UP000799421"/>
    </source>
</evidence>
<keyword evidence="7" id="KW-0472">Membrane</keyword>
<feature type="transmembrane region" description="Helical" evidence="7">
    <location>
        <begin position="164"/>
        <end position="186"/>
    </location>
</feature>
<reference evidence="8" key="1">
    <citation type="journal article" date="2020" name="Stud. Mycol.">
        <title>101 Dothideomycetes genomes: a test case for predicting lifestyles and emergence of pathogens.</title>
        <authorList>
            <person name="Haridas S."/>
            <person name="Albert R."/>
            <person name="Binder M."/>
            <person name="Bloem J."/>
            <person name="Labutti K."/>
            <person name="Salamov A."/>
            <person name="Andreopoulos B."/>
            <person name="Baker S."/>
            <person name="Barry K."/>
            <person name="Bills G."/>
            <person name="Bluhm B."/>
            <person name="Cannon C."/>
            <person name="Castanera R."/>
            <person name="Culley D."/>
            <person name="Daum C."/>
            <person name="Ezra D."/>
            <person name="Gonzalez J."/>
            <person name="Henrissat B."/>
            <person name="Kuo A."/>
            <person name="Liang C."/>
            <person name="Lipzen A."/>
            <person name="Lutzoni F."/>
            <person name="Magnuson J."/>
            <person name="Mondo S."/>
            <person name="Nolan M."/>
            <person name="Ohm R."/>
            <person name="Pangilinan J."/>
            <person name="Park H.-J."/>
            <person name="Ramirez L."/>
            <person name="Alfaro M."/>
            <person name="Sun H."/>
            <person name="Tritt A."/>
            <person name="Yoshinaga Y."/>
            <person name="Zwiers L.-H."/>
            <person name="Turgeon B."/>
            <person name="Goodwin S."/>
            <person name="Spatafora J."/>
            <person name="Crous P."/>
            <person name="Grigoriev I."/>
        </authorList>
    </citation>
    <scope>NUCLEOTIDE SEQUENCE</scope>
    <source>
        <strain evidence="8">CBS 480.64</strain>
    </source>
</reference>
<dbReference type="Proteomes" id="UP000799421">
    <property type="component" value="Unassembled WGS sequence"/>
</dbReference>
<proteinExistence type="inferred from homology"/>
<dbReference type="GO" id="GO:0005634">
    <property type="term" value="C:nucleus"/>
    <property type="evidence" value="ECO:0007669"/>
    <property type="project" value="UniProtKB-SubCell"/>
</dbReference>
<gene>
    <name evidence="8" type="ORF">K470DRAFT_218033</name>
</gene>
<keyword evidence="9" id="KW-1185">Reference proteome</keyword>
<dbReference type="Pfam" id="PF00352">
    <property type="entry name" value="TBP"/>
    <property type="match status" value="2"/>
</dbReference>